<keyword evidence="1" id="KW-0732">Signal</keyword>
<accession>A0AAF0CGC3</accession>
<dbReference type="AlphaFoldDB" id="A0AAF0CGC3"/>
<dbReference type="InterPro" id="IPR001466">
    <property type="entry name" value="Beta-lactam-related"/>
</dbReference>
<dbReference type="Gene3D" id="3.40.710.10">
    <property type="entry name" value="DD-peptidase/beta-lactamase superfamily"/>
    <property type="match status" value="1"/>
</dbReference>
<dbReference type="Pfam" id="PF00144">
    <property type="entry name" value="Beta-lactamase"/>
    <property type="match status" value="1"/>
</dbReference>
<sequence>MFFKSLSSICISFVFLASAAYAQAEPTQNVRNSRATALFEEFARDFPAINAVAIVDGETVWEASGGVLSDDRDGPDRDYNAYSVAKMLTGMAYARLVYEHDLSIDTPVTEIDPDLPAHYKPVKLKHLLSHLGGVRHYTSEEDWIAFAKRRCETPADALGHFIDDPLIAAPAEKHQYTTFGFTLLSHLLTIITQTNTYDDAMRSALGEHYYATTDHDGADKAVNFGKSEDGDFSPLDNINAQCKYGGGGILASARGLARTAAALYAGDIIPLDDIPDAFAPVKTKDGEVTGHAFGMNAGKTRTIQPSIYYAAHSGGSPGGRAYMVSLIEPKVAVALTANFDGPGMSEIAFDLAKLFAGIEPAKKED</sequence>
<dbReference type="GO" id="GO:0019216">
    <property type="term" value="P:regulation of lipid metabolic process"/>
    <property type="evidence" value="ECO:0007669"/>
    <property type="project" value="TreeGrafter"/>
</dbReference>
<gene>
    <name evidence="3" type="ORF">PUV54_03230</name>
</gene>
<reference evidence="3" key="1">
    <citation type="submission" date="2023-02" db="EMBL/GenBank/DDBJ databases">
        <title>Genome sequence of Hyphococcus flavus.</title>
        <authorList>
            <person name="Rong J.-C."/>
            <person name="Zhao Q."/>
            <person name="Yi M."/>
            <person name="Wu J.-Y."/>
        </authorList>
    </citation>
    <scope>NUCLEOTIDE SEQUENCE</scope>
    <source>
        <strain evidence="3">MCCC 1K03223</strain>
    </source>
</reference>
<dbReference type="PANTHER" id="PTHR46520">
    <property type="entry name" value="SERINE BETA-LACTAMASE-LIKE PROTEIN LACTB, MITOCHONDRIAL"/>
    <property type="match status" value="1"/>
</dbReference>
<dbReference type="PANTHER" id="PTHR46520:SF1">
    <property type="entry name" value="SERINE BETA-LACTAMASE-LIKE PROTEIN LACTB, MITOCHONDRIAL"/>
    <property type="match status" value="1"/>
</dbReference>
<feature type="signal peptide" evidence="1">
    <location>
        <begin position="1"/>
        <end position="24"/>
    </location>
</feature>
<evidence type="ECO:0000313" key="4">
    <source>
        <dbReference type="Proteomes" id="UP001214043"/>
    </source>
</evidence>
<feature type="domain" description="Beta-lactamase-related" evidence="2">
    <location>
        <begin position="38"/>
        <end position="345"/>
    </location>
</feature>
<dbReference type="Proteomes" id="UP001214043">
    <property type="component" value="Chromosome"/>
</dbReference>
<dbReference type="InterPro" id="IPR012338">
    <property type="entry name" value="Beta-lactam/transpept-like"/>
</dbReference>
<feature type="chain" id="PRO_5041948907" evidence="1">
    <location>
        <begin position="25"/>
        <end position="365"/>
    </location>
</feature>
<evidence type="ECO:0000256" key="1">
    <source>
        <dbReference type="SAM" id="SignalP"/>
    </source>
</evidence>
<dbReference type="RefSeq" id="WP_274494107.1">
    <property type="nucleotide sequence ID" value="NZ_CP118166.1"/>
</dbReference>
<dbReference type="KEGG" id="hfl:PUV54_03230"/>
<keyword evidence="4" id="KW-1185">Reference proteome</keyword>
<dbReference type="InterPro" id="IPR052794">
    <property type="entry name" value="Mito_Ser_Protease_LACTB"/>
</dbReference>
<keyword evidence="3" id="KW-0378">Hydrolase</keyword>
<dbReference type="SUPFAM" id="SSF56601">
    <property type="entry name" value="beta-lactamase/transpeptidase-like"/>
    <property type="match status" value="1"/>
</dbReference>
<name>A0AAF0CGC3_9PROT</name>
<dbReference type="EMBL" id="CP118166">
    <property type="protein sequence ID" value="WDI32204.1"/>
    <property type="molecule type" value="Genomic_DNA"/>
</dbReference>
<proteinExistence type="predicted"/>
<organism evidence="3 4">
    <name type="scientific">Hyphococcus flavus</name>
    <dbReference type="NCBI Taxonomy" id="1866326"/>
    <lineage>
        <taxon>Bacteria</taxon>
        <taxon>Pseudomonadati</taxon>
        <taxon>Pseudomonadota</taxon>
        <taxon>Alphaproteobacteria</taxon>
        <taxon>Parvularculales</taxon>
        <taxon>Parvularculaceae</taxon>
        <taxon>Hyphococcus</taxon>
    </lineage>
</organism>
<evidence type="ECO:0000313" key="3">
    <source>
        <dbReference type="EMBL" id="WDI32204.1"/>
    </source>
</evidence>
<protein>
    <submittedName>
        <fullName evidence="3">Serine hydrolase</fullName>
    </submittedName>
</protein>
<dbReference type="GO" id="GO:0008233">
    <property type="term" value="F:peptidase activity"/>
    <property type="evidence" value="ECO:0007669"/>
    <property type="project" value="TreeGrafter"/>
</dbReference>
<dbReference type="GO" id="GO:0006508">
    <property type="term" value="P:proteolysis"/>
    <property type="evidence" value="ECO:0007669"/>
    <property type="project" value="TreeGrafter"/>
</dbReference>
<evidence type="ECO:0000259" key="2">
    <source>
        <dbReference type="Pfam" id="PF00144"/>
    </source>
</evidence>